<feature type="domain" description="Methyltransferase type 12" evidence="7">
    <location>
        <begin position="79"/>
        <end position="181"/>
    </location>
</feature>
<dbReference type="InterPro" id="IPR050723">
    <property type="entry name" value="CFA/CMAS"/>
</dbReference>
<keyword evidence="4" id="KW-0949">S-adenosyl-L-methionine</keyword>
<dbReference type="GO" id="GO:0008168">
    <property type="term" value="F:methyltransferase activity"/>
    <property type="evidence" value="ECO:0007669"/>
    <property type="project" value="UniProtKB-KW"/>
</dbReference>
<dbReference type="CDD" id="cd02440">
    <property type="entry name" value="AdoMet_MTases"/>
    <property type="match status" value="1"/>
</dbReference>
<name>A0A6L6WR65_9ACTN</name>
<comment type="similarity">
    <text evidence="1">Belongs to the CFA/CMAS family.</text>
</comment>
<evidence type="ECO:0000256" key="2">
    <source>
        <dbReference type="ARBA" id="ARBA00022603"/>
    </source>
</evidence>
<proteinExistence type="inferred from homology"/>
<sequence length="296" mass="31175">MTSPTPPPTATTTDTGTNTGTGIGTTTGTGADTGDDADSGPPRLTRLTFHGPLSEARAARIVERVAEPLRRVPGGGTVLDLGCGWGELMLRILEAAPAATGVGVDLDADDLERGRASARARGLDGRVVFAEESATDTARGPADVVLCLGSSHTLLPEGAPAPHSADALRALRGLVAPGGRVVLGEGFWQRTPTRDELAAMWPDAGVHEHLYAADLADAAVAAGFRPQWVETASAAEWEEFESAYLADTEEWLTAYPAHPRAAELRERADRHRTAWLRGYRQVLGLAYLTLIPDTAA</sequence>
<dbReference type="InterPro" id="IPR029063">
    <property type="entry name" value="SAM-dependent_MTases_sf"/>
</dbReference>
<keyword evidence="5" id="KW-0443">Lipid metabolism</keyword>
<dbReference type="Gene3D" id="3.40.50.150">
    <property type="entry name" value="Vaccinia Virus protein VP39"/>
    <property type="match status" value="1"/>
</dbReference>
<dbReference type="GO" id="GO:0032259">
    <property type="term" value="P:methylation"/>
    <property type="evidence" value="ECO:0007669"/>
    <property type="project" value="UniProtKB-KW"/>
</dbReference>
<dbReference type="AlphaFoldDB" id="A0A6L6WR65"/>
<evidence type="ECO:0000256" key="4">
    <source>
        <dbReference type="ARBA" id="ARBA00022691"/>
    </source>
</evidence>
<reference evidence="8 9" key="1">
    <citation type="submission" date="2019-11" db="EMBL/GenBank/DDBJ databases">
        <title>Streptomyces typhae sp. nov., a novel endophytic actinomycete isolated from the root of cattail pollen (Typha angustifolia L.).</title>
        <authorList>
            <person name="Peng C."/>
        </authorList>
    </citation>
    <scope>NUCLEOTIDE SEQUENCE [LARGE SCALE GENOMIC DNA]</scope>
    <source>
        <strain evidence="9">p1417</strain>
    </source>
</reference>
<dbReference type="GO" id="GO:0006629">
    <property type="term" value="P:lipid metabolic process"/>
    <property type="evidence" value="ECO:0007669"/>
    <property type="project" value="UniProtKB-KW"/>
</dbReference>
<dbReference type="Pfam" id="PF08242">
    <property type="entry name" value="Methyltransf_12"/>
    <property type="match status" value="1"/>
</dbReference>
<protein>
    <submittedName>
        <fullName evidence="8">Methyltransferase domain-containing protein</fullName>
    </submittedName>
</protein>
<evidence type="ECO:0000256" key="6">
    <source>
        <dbReference type="SAM" id="MobiDB-lite"/>
    </source>
</evidence>
<evidence type="ECO:0000313" key="8">
    <source>
        <dbReference type="EMBL" id="MVO84018.1"/>
    </source>
</evidence>
<feature type="region of interest" description="Disordered" evidence="6">
    <location>
        <begin position="1"/>
        <end position="43"/>
    </location>
</feature>
<dbReference type="PANTHER" id="PTHR43667">
    <property type="entry name" value="CYCLOPROPANE-FATTY-ACYL-PHOSPHOLIPID SYNTHASE"/>
    <property type="match status" value="1"/>
</dbReference>
<gene>
    <name evidence="8" type="ORF">GPA10_04355</name>
</gene>
<evidence type="ECO:0000313" key="9">
    <source>
        <dbReference type="Proteomes" id="UP000483802"/>
    </source>
</evidence>
<keyword evidence="3 8" id="KW-0808">Transferase</keyword>
<dbReference type="PANTHER" id="PTHR43667:SF1">
    <property type="entry name" value="CYCLOPROPANE-FATTY-ACYL-PHOSPHOLIPID SYNTHASE"/>
    <property type="match status" value="1"/>
</dbReference>
<dbReference type="EMBL" id="WPNZ01000002">
    <property type="protein sequence ID" value="MVO84018.1"/>
    <property type="molecule type" value="Genomic_DNA"/>
</dbReference>
<keyword evidence="2 8" id="KW-0489">Methyltransferase</keyword>
<dbReference type="Proteomes" id="UP000483802">
    <property type="component" value="Unassembled WGS sequence"/>
</dbReference>
<organism evidence="8 9">
    <name type="scientific">Streptomyces typhae</name>
    <dbReference type="NCBI Taxonomy" id="2681492"/>
    <lineage>
        <taxon>Bacteria</taxon>
        <taxon>Bacillati</taxon>
        <taxon>Actinomycetota</taxon>
        <taxon>Actinomycetes</taxon>
        <taxon>Kitasatosporales</taxon>
        <taxon>Streptomycetaceae</taxon>
        <taxon>Streptomyces</taxon>
    </lineage>
</organism>
<evidence type="ECO:0000256" key="5">
    <source>
        <dbReference type="ARBA" id="ARBA00023098"/>
    </source>
</evidence>
<evidence type="ECO:0000259" key="7">
    <source>
        <dbReference type="Pfam" id="PF08242"/>
    </source>
</evidence>
<dbReference type="InterPro" id="IPR013217">
    <property type="entry name" value="Methyltransf_12"/>
</dbReference>
<dbReference type="SUPFAM" id="SSF53335">
    <property type="entry name" value="S-adenosyl-L-methionine-dependent methyltransferases"/>
    <property type="match status" value="1"/>
</dbReference>
<evidence type="ECO:0000256" key="3">
    <source>
        <dbReference type="ARBA" id="ARBA00022679"/>
    </source>
</evidence>
<accession>A0A6L6WR65</accession>
<dbReference type="RefSeq" id="WP_157164318.1">
    <property type="nucleotide sequence ID" value="NZ_WPNZ01000002.1"/>
</dbReference>
<evidence type="ECO:0000256" key="1">
    <source>
        <dbReference type="ARBA" id="ARBA00010815"/>
    </source>
</evidence>
<comment type="caution">
    <text evidence="8">The sequence shown here is derived from an EMBL/GenBank/DDBJ whole genome shotgun (WGS) entry which is preliminary data.</text>
</comment>
<keyword evidence="9" id="KW-1185">Reference proteome</keyword>